<reference evidence="2" key="1">
    <citation type="journal article" date="2015" name="Nature">
        <title>Complex archaea that bridge the gap between prokaryotes and eukaryotes.</title>
        <authorList>
            <person name="Spang A."/>
            <person name="Saw J.H."/>
            <person name="Jorgensen S.L."/>
            <person name="Zaremba-Niedzwiedzka K."/>
            <person name="Martijn J."/>
            <person name="Lind A.E."/>
            <person name="van Eijk R."/>
            <person name="Schleper C."/>
            <person name="Guy L."/>
            <person name="Ettema T.J."/>
        </authorList>
    </citation>
    <scope>NUCLEOTIDE SEQUENCE</scope>
</reference>
<accession>A0A0F8W986</accession>
<dbReference type="AlphaFoldDB" id="A0A0F8W986"/>
<organism evidence="2">
    <name type="scientific">marine sediment metagenome</name>
    <dbReference type="NCBI Taxonomy" id="412755"/>
    <lineage>
        <taxon>unclassified sequences</taxon>
        <taxon>metagenomes</taxon>
        <taxon>ecological metagenomes</taxon>
    </lineage>
</organism>
<name>A0A0F8W986_9ZZZZ</name>
<keyword evidence="1" id="KW-0812">Transmembrane</keyword>
<feature type="transmembrane region" description="Helical" evidence="1">
    <location>
        <begin position="6"/>
        <end position="24"/>
    </location>
</feature>
<dbReference type="EMBL" id="LAZR01066640">
    <property type="protein sequence ID" value="KKK53168.1"/>
    <property type="molecule type" value="Genomic_DNA"/>
</dbReference>
<sequence length="61" mass="6786">MSKIGLSIGIIGGILFFILNYIFARSYYVMWRFGSELLLASLFFLFANGGAIVGKYVKIGK</sequence>
<evidence type="ECO:0000313" key="2">
    <source>
        <dbReference type="EMBL" id="KKK53168.1"/>
    </source>
</evidence>
<keyword evidence="1" id="KW-1133">Transmembrane helix</keyword>
<keyword evidence="1" id="KW-0472">Membrane</keyword>
<evidence type="ECO:0000256" key="1">
    <source>
        <dbReference type="SAM" id="Phobius"/>
    </source>
</evidence>
<feature type="transmembrane region" description="Helical" evidence="1">
    <location>
        <begin position="36"/>
        <end position="57"/>
    </location>
</feature>
<comment type="caution">
    <text evidence="2">The sequence shown here is derived from an EMBL/GenBank/DDBJ whole genome shotgun (WGS) entry which is preliminary data.</text>
</comment>
<gene>
    <name evidence="2" type="ORF">LCGC14_3097490</name>
</gene>
<protein>
    <submittedName>
        <fullName evidence="2">Uncharacterized protein</fullName>
    </submittedName>
</protein>
<proteinExistence type="predicted"/>